<dbReference type="RefSeq" id="WP_354297551.1">
    <property type="nucleotide sequence ID" value="NZ_JBEPLU010000001.1"/>
</dbReference>
<name>A0ABV2EK72_9CAUL</name>
<dbReference type="InterPro" id="IPR002816">
    <property type="entry name" value="TraB/PrgY/GumN_fam"/>
</dbReference>
<accession>A0ABV2EK72</accession>
<reference evidence="2 3" key="1">
    <citation type="submission" date="2024-06" db="EMBL/GenBank/DDBJ databases">
        <title>Genomic Encyclopedia of Type Strains, Phase IV (KMG-IV): sequencing the most valuable type-strain genomes for metagenomic binning, comparative biology and taxonomic classification.</title>
        <authorList>
            <person name="Goeker M."/>
        </authorList>
    </citation>
    <scope>NUCLEOTIDE SEQUENCE [LARGE SCALE GENOMIC DNA]</scope>
    <source>
        <strain evidence="2 3">DSM 17809</strain>
    </source>
</reference>
<keyword evidence="1" id="KW-0732">Signal</keyword>
<dbReference type="EMBL" id="JBEPLU010000001">
    <property type="protein sequence ID" value="MET3526986.1"/>
    <property type="molecule type" value="Genomic_DNA"/>
</dbReference>
<proteinExistence type="predicted"/>
<organism evidence="2 3">
    <name type="scientific">Phenylobacterium koreense</name>
    <dbReference type="NCBI Taxonomy" id="266125"/>
    <lineage>
        <taxon>Bacteria</taxon>
        <taxon>Pseudomonadati</taxon>
        <taxon>Pseudomonadota</taxon>
        <taxon>Alphaproteobacteria</taxon>
        <taxon>Caulobacterales</taxon>
        <taxon>Caulobacteraceae</taxon>
        <taxon>Phenylobacterium</taxon>
    </lineage>
</organism>
<evidence type="ECO:0000313" key="2">
    <source>
        <dbReference type="EMBL" id="MET3526986.1"/>
    </source>
</evidence>
<dbReference type="CDD" id="cd14788">
    <property type="entry name" value="GumN"/>
    <property type="match status" value="1"/>
</dbReference>
<dbReference type="Pfam" id="PF01963">
    <property type="entry name" value="TraB_PrgY_gumN"/>
    <property type="match status" value="1"/>
</dbReference>
<evidence type="ECO:0000256" key="1">
    <source>
        <dbReference type="SAM" id="SignalP"/>
    </source>
</evidence>
<comment type="caution">
    <text evidence="2">The sequence shown here is derived from an EMBL/GenBank/DDBJ whole genome shotgun (WGS) entry which is preliminary data.</text>
</comment>
<feature type="chain" id="PRO_5045927058" evidence="1">
    <location>
        <begin position="30"/>
        <end position="332"/>
    </location>
</feature>
<keyword evidence="3" id="KW-1185">Reference proteome</keyword>
<feature type="signal peptide" evidence="1">
    <location>
        <begin position="1"/>
        <end position="29"/>
    </location>
</feature>
<sequence>MKSVKPALGFPALGVAVLMMALAVSPAPAQVPLTPAQQQDPNDPDGTLVEELVVTARLPGPAWWRVSDGDTTVYVLGAPSVMPKSFGWDRSVLERRLKDANEVILPFNSVKIGVLRAPTTLLRAAQIKGGPVEDDLPEPLRSRFVRAREAAGQPAKRYGYKNELAAAITLVGDYRSKVRLTASDPAKTIGWIAQSMKLKIHKKSYDIGPLLGAAVKTSKSAQRACLQEALDEVEAGPASVRRAAEAWAQGDVRGALNVERGYDRCMVAAPGAVKIDAKMKADQAAAIEQALQKPGHAVAVVQLRPLLSQGGVLDRLRAKGYEIGTPGGDEAD</sequence>
<dbReference type="Proteomes" id="UP001549110">
    <property type="component" value="Unassembled WGS sequence"/>
</dbReference>
<protein>
    <submittedName>
        <fullName evidence="2">Uncharacterized protein YbaP (TraB family)</fullName>
    </submittedName>
</protein>
<gene>
    <name evidence="2" type="ORF">ABID41_002081</name>
</gene>
<evidence type="ECO:0000313" key="3">
    <source>
        <dbReference type="Proteomes" id="UP001549110"/>
    </source>
</evidence>